<gene>
    <name evidence="3" type="ORF">VAMP_7420n235</name>
</gene>
<feature type="transmembrane region" description="Helical" evidence="2">
    <location>
        <begin position="265"/>
        <end position="283"/>
    </location>
</feature>
<comment type="caution">
    <text evidence="3">The sequence shown here is derived from an EMBL/GenBank/DDBJ whole genome shotgun (WGS) entry which is preliminary data.</text>
</comment>
<organism evidence="3 4">
    <name type="scientific">Candidatus Vampirococcus lugosii</name>
    <dbReference type="NCBI Taxonomy" id="2789015"/>
    <lineage>
        <taxon>Bacteria</taxon>
        <taxon>Candidatus Absconditibacteriota</taxon>
        <taxon>Vampirococcus</taxon>
    </lineage>
</organism>
<dbReference type="Proteomes" id="UP000680365">
    <property type="component" value="Unassembled WGS sequence"/>
</dbReference>
<evidence type="ECO:0000256" key="1">
    <source>
        <dbReference type="SAM" id="MobiDB-lite"/>
    </source>
</evidence>
<evidence type="ECO:0000313" key="3">
    <source>
        <dbReference type="EMBL" id="MBS8122499.1"/>
    </source>
</evidence>
<evidence type="ECO:0000256" key="2">
    <source>
        <dbReference type="SAM" id="Phobius"/>
    </source>
</evidence>
<feature type="transmembrane region" description="Helical" evidence="2">
    <location>
        <begin position="303"/>
        <end position="327"/>
    </location>
</feature>
<feature type="region of interest" description="Disordered" evidence="1">
    <location>
        <begin position="593"/>
        <end position="616"/>
    </location>
</feature>
<accession>A0ABS5QNI3</accession>
<feature type="transmembrane region" description="Helical" evidence="2">
    <location>
        <begin position="239"/>
        <end position="259"/>
    </location>
</feature>
<name>A0ABS5QNI3_9BACT</name>
<keyword evidence="2" id="KW-0472">Membrane</keyword>
<keyword evidence="4" id="KW-1185">Reference proteome</keyword>
<evidence type="ECO:0000313" key="4">
    <source>
        <dbReference type="Proteomes" id="UP000680365"/>
    </source>
</evidence>
<feature type="transmembrane region" description="Helical" evidence="2">
    <location>
        <begin position="124"/>
        <end position="147"/>
    </location>
</feature>
<dbReference type="RefSeq" id="WP_213349924.1">
    <property type="nucleotide sequence ID" value="NZ_JAEDAM010000100.1"/>
</dbReference>
<keyword evidence="2" id="KW-0812">Transmembrane</keyword>
<feature type="transmembrane region" description="Helical" evidence="2">
    <location>
        <begin position="390"/>
        <end position="408"/>
    </location>
</feature>
<proteinExistence type="predicted"/>
<feature type="transmembrane region" description="Helical" evidence="2">
    <location>
        <begin position="86"/>
        <end position="104"/>
    </location>
</feature>
<reference evidence="3 4" key="1">
    <citation type="journal article" date="2021" name="Nat. Commun.">
        <title>Reductive evolution and unique predatory mode in the CPR bacterium Vampirococcus lugosii.</title>
        <authorList>
            <person name="Moreira D."/>
            <person name="Zivanovic Y."/>
            <person name="Lopez-Archilla A.I."/>
            <person name="Iniesto M."/>
            <person name="Lopez-Garcia P."/>
        </authorList>
    </citation>
    <scope>NUCLEOTIDE SEQUENCE [LARGE SCALE GENOMIC DNA]</scope>
    <source>
        <strain evidence="3">Chiprana</strain>
    </source>
</reference>
<keyword evidence="2" id="KW-1133">Transmembrane helix</keyword>
<dbReference type="EMBL" id="JAEDAM010000100">
    <property type="protein sequence ID" value="MBS8122499.1"/>
    <property type="molecule type" value="Genomic_DNA"/>
</dbReference>
<feature type="transmembrane region" description="Helical" evidence="2">
    <location>
        <begin position="41"/>
        <end position="65"/>
    </location>
</feature>
<sequence length="616" mass="67691">MLKNNKSFLLIIFVIFFLMPSFVFASGGEDTDFLIKFLNSLISLFSWFWIIPSIIAGTLMTNELVYGELMYLDKYLFEIWNMSKNFANFTLGFLFLFLVLKSFYKGEPGSVVKSYLPKITVAGVLIQMSWFLVAAIIDISIVAMSAVSTLPNYFVDSTDGKDNELTITMPEKCDFLKAFSDPNNVDICTGEIGDIKLNDISANALNASGPLLYFGFTVLKLQQFSNSEVTSWENITAEFLIKLFVVLMFTIPLIVLMVINFIRLFWLWMFIVFSPFVVLDSIFSNAVSSKMEGSVKKLTLSNFIGLAFQPVIVIGMLSVILIFVVGLNTIFQIDDNQAQSEDLIESLKETMGVFSSDNESGGIMLGGENGGQILAAGDIMSDVGNVLGGAIGYLVLAIFVSFMVWSLVKLSFKTSEITSGVSDSIFKFTEQTMKTVPIPGTKISYGALERGKSNLRGEIFGMTQAQQASGIESKLDSLFGNNGGGSGGGTSGSVSPGPSINSLEEQSLKVKIQDGNVLQSKIFWKEIIRLGESGKSLNPNQDKRLKSIIEQRALEYGKNHSNLKILTNGKVDRNNENFKRLVNYIMANSGDVPGGGDSNLLRDNPDSSSIEYGLKK</sequence>
<protein>
    <submittedName>
        <fullName evidence="3">Uncharacterized protein</fullName>
    </submittedName>
</protein>